<gene>
    <name evidence="1" type="ORF">FWILDA_LOCUS6022</name>
</gene>
<protein>
    <submittedName>
        <fullName evidence="1">12672_t:CDS:1</fullName>
    </submittedName>
</protein>
<comment type="caution">
    <text evidence="1">The sequence shown here is derived from an EMBL/GenBank/DDBJ whole genome shotgun (WGS) entry which is preliminary data.</text>
</comment>
<reference evidence="1" key="1">
    <citation type="submission" date="2022-08" db="EMBL/GenBank/DDBJ databases">
        <authorList>
            <person name="Kallberg Y."/>
            <person name="Tangrot J."/>
            <person name="Rosling A."/>
        </authorList>
    </citation>
    <scope>NUCLEOTIDE SEQUENCE</scope>
    <source>
        <strain evidence="1">Wild A</strain>
    </source>
</reference>
<sequence length="155" mass="17843">MTYRDLLVDFSPKWDNSIIITFNSESPATAKDFAETPSVRNKVQSLACIPPPELQLQQSQHAYPEEFINERGIEDFAYQISDAYSIKDLDHIFDPIQRYNGEVVETPSKNITNKFIQMGRIVSFKTLLREIQAEEEQRKQKQGNVKLASITQQTC</sequence>
<name>A0A9W4WYM0_9GLOM</name>
<dbReference type="Proteomes" id="UP001153678">
    <property type="component" value="Unassembled WGS sequence"/>
</dbReference>
<evidence type="ECO:0000313" key="2">
    <source>
        <dbReference type="Proteomes" id="UP001153678"/>
    </source>
</evidence>
<dbReference type="EMBL" id="CAMKVN010001047">
    <property type="protein sequence ID" value="CAI2173312.1"/>
    <property type="molecule type" value="Genomic_DNA"/>
</dbReference>
<proteinExistence type="predicted"/>
<organism evidence="1 2">
    <name type="scientific">Funneliformis geosporum</name>
    <dbReference type="NCBI Taxonomy" id="1117311"/>
    <lineage>
        <taxon>Eukaryota</taxon>
        <taxon>Fungi</taxon>
        <taxon>Fungi incertae sedis</taxon>
        <taxon>Mucoromycota</taxon>
        <taxon>Glomeromycotina</taxon>
        <taxon>Glomeromycetes</taxon>
        <taxon>Glomerales</taxon>
        <taxon>Glomeraceae</taxon>
        <taxon>Funneliformis</taxon>
    </lineage>
</organism>
<accession>A0A9W4WYM0</accession>
<evidence type="ECO:0000313" key="1">
    <source>
        <dbReference type="EMBL" id="CAI2173312.1"/>
    </source>
</evidence>
<dbReference type="AlphaFoldDB" id="A0A9W4WYM0"/>
<keyword evidence="2" id="KW-1185">Reference proteome</keyword>